<accession>A0A8T3C7I4</accession>
<proteinExistence type="predicted"/>
<keyword evidence="2" id="KW-1185">Reference proteome</keyword>
<name>A0A8T3C7I4_DENNO</name>
<dbReference type="AlphaFoldDB" id="A0A8T3C7I4"/>
<sequence>MMNFFWVFFIKFEKFFPQYFLAKLNYDVWAFFAQICGQKQMIDLSINYRFFFKMFSILLLTLEITYHKFMEDFTLNNLSNFTA</sequence>
<dbReference type="Proteomes" id="UP000829196">
    <property type="component" value="Unassembled WGS sequence"/>
</dbReference>
<organism evidence="1 2">
    <name type="scientific">Dendrobium nobile</name>
    <name type="common">Orchid</name>
    <dbReference type="NCBI Taxonomy" id="94219"/>
    <lineage>
        <taxon>Eukaryota</taxon>
        <taxon>Viridiplantae</taxon>
        <taxon>Streptophyta</taxon>
        <taxon>Embryophyta</taxon>
        <taxon>Tracheophyta</taxon>
        <taxon>Spermatophyta</taxon>
        <taxon>Magnoliopsida</taxon>
        <taxon>Liliopsida</taxon>
        <taxon>Asparagales</taxon>
        <taxon>Orchidaceae</taxon>
        <taxon>Epidendroideae</taxon>
        <taxon>Malaxideae</taxon>
        <taxon>Dendrobiinae</taxon>
        <taxon>Dendrobium</taxon>
    </lineage>
</organism>
<comment type="caution">
    <text evidence="1">The sequence shown here is derived from an EMBL/GenBank/DDBJ whole genome shotgun (WGS) entry which is preliminary data.</text>
</comment>
<gene>
    <name evidence="1" type="ORF">KFK09_000012</name>
</gene>
<protein>
    <submittedName>
        <fullName evidence="1">Uncharacterized protein</fullName>
    </submittedName>
</protein>
<evidence type="ECO:0000313" key="2">
    <source>
        <dbReference type="Proteomes" id="UP000829196"/>
    </source>
</evidence>
<dbReference type="EMBL" id="JAGYWB010000001">
    <property type="protein sequence ID" value="KAI0530468.1"/>
    <property type="molecule type" value="Genomic_DNA"/>
</dbReference>
<evidence type="ECO:0000313" key="1">
    <source>
        <dbReference type="EMBL" id="KAI0530468.1"/>
    </source>
</evidence>
<reference evidence="1" key="1">
    <citation type="journal article" date="2022" name="Front. Genet.">
        <title>Chromosome-Scale Assembly of the Dendrobium nobile Genome Provides Insights Into the Molecular Mechanism of the Biosynthesis of the Medicinal Active Ingredient of Dendrobium.</title>
        <authorList>
            <person name="Xu Q."/>
            <person name="Niu S.-C."/>
            <person name="Li K.-L."/>
            <person name="Zheng P.-J."/>
            <person name="Zhang X.-J."/>
            <person name="Jia Y."/>
            <person name="Liu Y."/>
            <person name="Niu Y.-X."/>
            <person name="Yu L.-H."/>
            <person name="Chen D.-F."/>
            <person name="Zhang G.-Q."/>
        </authorList>
    </citation>
    <scope>NUCLEOTIDE SEQUENCE</scope>
    <source>
        <tissue evidence="1">Leaf</tissue>
    </source>
</reference>